<dbReference type="PANTHER" id="PTHR47371:SF3">
    <property type="entry name" value="PHOSPHOGLYCEROL TRANSFERASE I"/>
    <property type="match status" value="1"/>
</dbReference>
<accession>A0A1J4KDK7</accession>
<keyword evidence="3 6" id="KW-0812">Transmembrane</keyword>
<organism evidence="8 9">
    <name type="scientific">Tritrichomonas foetus</name>
    <dbReference type="NCBI Taxonomy" id="1144522"/>
    <lineage>
        <taxon>Eukaryota</taxon>
        <taxon>Metamonada</taxon>
        <taxon>Parabasalia</taxon>
        <taxon>Tritrichomonadida</taxon>
        <taxon>Tritrichomonadidae</taxon>
        <taxon>Tritrichomonas</taxon>
    </lineage>
</organism>
<evidence type="ECO:0000256" key="5">
    <source>
        <dbReference type="ARBA" id="ARBA00023136"/>
    </source>
</evidence>
<comment type="caution">
    <text evidence="8">The sequence shown here is derived from an EMBL/GenBank/DDBJ whole genome shotgun (WGS) entry which is preliminary data.</text>
</comment>
<dbReference type="VEuPathDB" id="TrichDB:TRFO_04639"/>
<gene>
    <name evidence="8" type="ORF">TRFO_04639</name>
</gene>
<feature type="transmembrane region" description="Helical" evidence="6">
    <location>
        <begin position="12"/>
        <end position="29"/>
    </location>
</feature>
<dbReference type="Pfam" id="PF00884">
    <property type="entry name" value="Sulfatase"/>
    <property type="match status" value="1"/>
</dbReference>
<feature type="transmembrane region" description="Helical" evidence="6">
    <location>
        <begin position="107"/>
        <end position="129"/>
    </location>
</feature>
<dbReference type="PANTHER" id="PTHR47371">
    <property type="entry name" value="LIPOTEICHOIC ACID SYNTHASE"/>
    <property type="match status" value="1"/>
</dbReference>
<evidence type="ECO:0000256" key="4">
    <source>
        <dbReference type="ARBA" id="ARBA00022989"/>
    </source>
</evidence>
<dbReference type="Gene3D" id="3.40.720.10">
    <property type="entry name" value="Alkaline Phosphatase, subunit A"/>
    <property type="match status" value="1"/>
</dbReference>
<dbReference type="GO" id="GO:0005886">
    <property type="term" value="C:plasma membrane"/>
    <property type="evidence" value="ECO:0007669"/>
    <property type="project" value="UniProtKB-SubCell"/>
</dbReference>
<dbReference type="SUPFAM" id="SSF53649">
    <property type="entry name" value="Alkaline phosphatase-like"/>
    <property type="match status" value="1"/>
</dbReference>
<dbReference type="InterPro" id="IPR000917">
    <property type="entry name" value="Sulfatase_N"/>
</dbReference>
<evidence type="ECO:0000256" key="2">
    <source>
        <dbReference type="ARBA" id="ARBA00022475"/>
    </source>
</evidence>
<keyword evidence="2" id="KW-1003">Cell membrane</keyword>
<dbReference type="InterPro" id="IPR017850">
    <property type="entry name" value="Alkaline_phosphatase_core_sf"/>
</dbReference>
<dbReference type="EMBL" id="MLAK01000649">
    <property type="protein sequence ID" value="OHT09066.1"/>
    <property type="molecule type" value="Genomic_DNA"/>
</dbReference>
<dbReference type="AlphaFoldDB" id="A0A1J4KDK7"/>
<sequence>MGKENHGNRVIFYVMLNLVFIVLLDFYIVTHTKNVIEAIYRLTFYLVCYLLIIQLRLHKFMKSIFIILMYTVNVGEAACYFITNHSFSYQFFSSIDIKYGFTDQQSILFFGIITTVIVIFFSLVTIVDVYLEDEFIFLMVIYIFYCMYKYCLSIKKDLFPFSSDVIFHDKEESFIEVFESFLATNITVSQPKGMKQKNLIMIILESFELQNLGPFNREKKDLLPFLSNLSNHSTIFTNVVKQPHSGWSIASLFVVMCNLPMITDGTIKYDQGHFHLNKDFKCFPDYLHKLNYSSYMVIGGRPNIGNYLDFLRLHNYSLIINTVHHKKKDNDVTNWMVNSSFLSHLKSHQPFNLMWYIQDTHISRYRNECRRNNVNRLNGYFNECECTDSYVKKFFDALEKNDLIENSEIVIHGDHSVMSNSVHNFVEPRSLLVNIASRQYGRIEHQMTFYDMAHLYLSLLNVSYSPRFPFGGNPLLSNHIPTYPRKDEFNYLYYRFQQQMKFKEEINEKMFNYTG</sequence>
<reference evidence="8" key="1">
    <citation type="submission" date="2016-10" db="EMBL/GenBank/DDBJ databases">
        <authorList>
            <person name="Benchimol M."/>
            <person name="Almeida L.G."/>
            <person name="Vasconcelos A.T."/>
            <person name="Perreira-Neves A."/>
            <person name="Rosa I.A."/>
            <person name="Tasca T."/>
            <person name="Bogo M.R."/>
            <person name="de Souza W."/>
        </authorList>
    </citation>
    <scope>NUCLEOTIDE SEQUENCE [LARGE SCALE GENOMIC DNA]</scope>
    <source>
        <strain evidence="8">K</strain>
    </source>
</reference>
<feature type="transmembrane region" description="Helical" evidence="6">
    <location>
        <begin position="38"/>
        <end position="57"/>
    </location>
</feature>
<dbReference type="GeneID" id="94826724"/>
<feature type="transmembrane region" description="Helical" evidence="6">
    <location>
        <begin position="63"/>
        <end position="83"/>
    </location>
</feature>
<dbReference type="RefSeq" id="XP_068362202.1">
    <property type="nucleotide sequence ID" value="XM_068492020.1"/>
</dbReference>
<evidence type="ECO:0000256" key="6">
    <source>
        <dbReference type="SAM" id="Phobius"/>
    </source>
</evidence>
<keyword evidence="9" id="KW-1185">Reference proteome</keyword>
<evidence type="ECO:0000313" key="8">
    <source>
        <dbReference type="EMBL" id="OHT09066.1"/>
    </source>
</evidence>
<protein>
    <recommendedName>
        <fullName evidence="7">Sulfatase N-terminal domain-containing protein</fullName>
    </recommendedName>
</protein>
<keyword evidence="5 6" id="KW-0472">Membrane</keyword>
<dbReference type="Proteomes" id="UP000179807">
    <property type="component" value="Unassembled WGS sequence"/>
</dbReference>
<feature type="domain" description="Sulfatase N-terminal" evidence="7">
    <location>
        <begin position="197"/>
        <end position="420"/>
    </location>
</feature>
<evidence type="ECO:0000313" key="9">
    <source>
        <dbReference type="Proteomes" id="UP000179807"/>
    </source>
</evidence>
<keyword evidence="4 6" id="KW-1133">Transmembrane helix</keyword>
<name>A0A1J4KDK7_9EUKA</name>
<evidence type="ECO:0000256" key="1">
    <source>
        <dbReference type="ARBA" id="ARBA00004651"/>
    </source>
</evidence>
<comment type="subcellular location">
    <subcellularLocation>
        <location evidence="1">Cell membrane</location>
        <topology evidence="1">Multi-pass membrane protein</topology>
    </subcellularLocation>
</comment>
<evidence type="ECO:0000256" key="3">
    <source>
        <dbReference type="ARBA" id="ARBA00022692"/>
    </source>
</evidence>
<evidence type="ECO:0000259" key="7">
    <source>
        <dbReference type="Pfam" id="PF00884"/>
    </source>
</evidence>
<feature type="transmembrane region" description="Helical" evidence="6">
    <location>
        <begin position="135"/>
        <end position="152"/>
    </location>
</feature>
<proteinExistence type="predicted"/>
<dbReference type="InterPro" id="IPR050448">
    <property type="entry name" value="OpgB/LTA_synthase_biosynth"/>
</dbReference>